<dbReference type="AlphaFoldDB" id="A0A9D3WFK6"/>
<proteinExistence type="predicted"/>
<dbReference type="Proteomes" id="UP000828251">
    <property type="component" value="Unassembled WGS sequence"/>
</dbReference>
<dbReference type="EMBL" id="JAIQCV010000002">
    <property type="protein sequence ID" value="KAH1123114.1"/>
    <property type="molecule type" value="Genomic_DNA"/>
</dbReference>
<sequence length="134" mass="15700">MWAKKLIPFKEILSAVEECMDSQRKKLTERNDALKAMVMTLKEETMATIMTLNIRIEELEGELALCQATVGGRMSSATLSYEDVLKLKEFVRTRSTDKRQSEIRTWQEFQCELKGQFYPKFIEEEARAKLRWPT</sequence>
<keyword evidence="3" id="KW-1185">Reference proteome</keyword>
<accession>A0A9D3WFK6</accession>
<organism evidence="2 3">
    <name type="scientific">Gossypium stocksii</name>
    <dbReference type="NCBI Taxonomy" id="47602"/>
    <lineage>
        <taxon>Eukaryota</taxon>
        <taxon>Viridiplantae</taxon>
        <taxon>Streptophyta</taxon>
        <taxon>Embryophyta</taxon>
        <taxon>Tracheophyta</taxon>
        <taxon>Spermatophyta</taxon>
        <taxon>Magnoliopsida</taxon>
        <taxon>eudicotyledons</taxon>
        <taxon>Gunneridae</taxon>
        <taxon>Pentapetalae</taxon>
        <taxon>rosids</taxon>
        <taxon>malvids</taxon>
        <taxon>Malvales</taxon>
        <taxon>Malvaceae</taxon>
        <taxon>Malvoideae</taxon>
        <taxon>Gossypium</taxon>
    </lineage>
</organism>
<gene>
    <name evidence="2" type="ORF">J1N35_006274</name>
</gene>
<reference evidence="2 3" key="1">
    <citation type="journal article" date="2021" name="Plant Biotechnol. J.">
        <title>Multi-omics assisted identification of the key and species-specific regulatory components of drought-tolerant mechanisms in Gossypium stocksii.</title>
        <authorList>
            <person name="Yu D."/>
            <person name="Ke L."/>
            <person name="Zhang D."/>
            <person name="Wu Y."/>
            <person name="Sun Y."/>
            <person name="Mei J."/>
            <person name="Sun J."/>
            <person name="Sun Y."/>
        </authorList>
    </citation>
    <scope>NUCLEOTIDE SEQUENCE [LARGE SCALE GENOMIC DNA]</scope>
    <source>
        <strain evidence="3">cv. E1</strain>
        <tissue evidence="2">Leaf</tissue>
    </source>
</reference>
<protein>
    <submittedName>
        <fullName evidence="2">Uncharacterized protein</fullName>
    </submittedName>
</protein>
<dbReference type="OrthoDB" id="998368at2759"/>
<feature type="coiled-coil region" evidence="1">
    <location>
        <begin position="24"/>
        <end position="69"/>
    </location>
</feature>
<evidence type="ECO:0000313" key="3">
    <source>
        <dbReference type="Proteomes" id="UP000828251"/>
    </source>
</evidence>
<evidence type="ECO:0000313" key="2">
    <source>
        <dbReference type="EMBL" id="KAH1123114.1"/>
    </source>
</evidence>
<comment type="caution">
    <text evidence="2">The sequence shown here is derived from an EMBL/GenBank/DDBJ whole genome shotgun (WGS) entry which is preliminary data.</text>
</comment>
<evidence type="ECO:0000256" key="1">
    <source>
        <dbReference type="SAM" id="Coils"/>
    </source>
</evidence>
<name>A0A9D3WFK6_9ROSI</name>
<keyword evidence="1" id="KW-0175">Coiled coil</keyword>